<organism evidence="1 2">
    <name type="scientific">Pieris macdunnoughi</name>
    <dbReference type="NCBI Taxonomy" id="345717"/>
    <lineage>
        <taxon>Eukaryota</taxon>
        <taxon>Metazoa</taxon>
        <taxon>Ecdysozoa</taxon>
        <taxon>Arthropoda</taxon>
        <taxon>Hexapoda</taxon>
        <taxon>Insecta</taxon>
        <taxon>Pterygota</taxon>
        <taxon>Neoptera</taxon>
        <taxon>Endopterygota</taxon>
        <taxon>Lepidoptera</taxon>
        <taxon>Glossata</taxon>
        <taxon>Ditrysia</taxon>
        <taxon>Papilionoidea</taxon>
        <taxon>Pieridae</taxon>
        <taxon>Pierinae</taxon>
        <taxon>Pieris</taxon>
    </lineage>
</organism>
<reference evidence="1" key="1">
    <citation type="submission" date="2021-02" db="EMBL/GenBank/DDBJ databases">
        <authorList>
            <person name="Steward A R."/>
        </authorList>
    </citation>
    <scope>NUCLEOTIDE SEQUENCE</scope>
</reference>
<proteinExistence type="predicted"/>
<dbReference type="EMBL" id="CAJOBZ010000081">
    <property type="protein sequence ID" value="CAF4957117.1"/>
    <property type="molecule type" value="Genomic_DNA"/>
</dbReference>
<gene>
    <name evidence="1" type="ORF">PMACD_LOCUS16350</name>
</gene>
<dbReference type="AlphaFoldDB" id="A0A821Y538"/>
<accession>A0A821Y538</accession>
<keyword evidence="2" id="KW-1185">Reference proteome</keyword>
<name>A0A821Y538_9NEOP</name>
<comment type="caution">
    <text evidence="1">The sequence shown here is derived from an EMBL/GenBank/DDBJ whole genome shotgun (WGS) entry which is preliminary data.</text>
</comment>
<evidence type="ECO:0000313" key="1">
    <source>
        <dbReference type="EMBL" id="CAF4957117.1"/>
    </source>
</evidence>
<dbReference type="Proteomes" id="UP000663880">
    <property type="component" value="Unassembled WGS sequence"/>
</dbReference>
<evidence type="ECO:0000313" key="2">
    <source>
        <dbReference type="Proteomes" id="UP000663880"/>
    </source>
</evidence>
<protein>
    <submittedName>
        <fullName evidence="1">Uncharacterized protein</fullName>
    </submittedName>
</protein>
<sequence length="78" mass="8866">MYSLGDRTDPCQEPQIGECLFSPIQERDLITKARSGGLNVSLRTRLLDDSEDYCRKHTQVGARWQPVLPIASLEFKTN</sequence>